<dbReference type="NCBIfam" id="TIGR00710">
    <property type="entry name" value="efflux_Bcr_CflA"/>
    <property type="match status" value="1"/>
</dbReference>
<proteinExistence type="inferred from homology"/>
<keyword evidence="3" id="KW-0813">Transport</keyword>
<dbReference type="CDD" id="cd17320">
    <property type="entry name" value="MFS_MdfA_MDR_like"/>
    <property type="match status" value="1"/>
</dbReference>
<comment type="subcellular location">
    <subcellularLocation>
        <location evidence="1">Cell membrane</location>
        <topology evidence="1">Multi-pass membrane protein</topology>
    </subcellularLocation>
</comment>
<feature type="transmembrane region" description="Helical" evidence="8">
    <location>
        <begin position="290"/>
        <end position="308"/>
    </location>
</feature>
<sequence length="405" mass="41990">MTDPQQSQEQHSAIPTLSTSLLAALALLSAAGPLGTDMYLPTLVRMAEELHTTSSMTQFTLSAFMIGMAAGQLIIGPLSDSYGRRRLLIGGSVVFFLTSAAAVFANSIGLLIGLRFLMGAAGGTGSVLSRAIIPDLAHGRAAARGFSVMMAIQGFAPVMAPILGGLLAEPIGWRGIFAVLAGFNLLMVAAAVFMVPESLAAARRVPGGLRRLLPSIAMICRRRVYVGHALTMAVMFGVMFSYISASPFVLQRQLGLKSTMYSLAFAANAVMVTLASILNTRFIKHFSLRAIVRTGLTLGLVGSAGLLLNGLFGPWLWVTLPLLSVTVFGLGLVMGNATALGAAEVRDAAGAGSALMGALQFLIAGIVSPLVGLGSNPALTMAVVMLICAVLANSAHYVVARPASD</sequence>
<evidence type="ECO:0000256" key="6">
    <source>
        <dbReference type="ARBA" id="ARBA00022989"/>
    </source>
</evidence>
<evidence type="ECO:0000256" key="8">
    <source>
        <dbReference type="SAM" id="Phobius"/>
    </source>
</evidence>
<name>A0A344UY80_9ACTN</name>
<dbReference type="PANTHER" id="PTHR23502">
    <property type="entry name" value="MAJOR FACILITATOR SUPERFAMILY"/>
    <property type="match status" value="1"/>
</dbReference>
<gene>
    <name evidence="10" type="primary">bcr</name>
    <name evidence="10" type="ORF">JS278_03094</name>
</gene>
<feature type="transmembrane region" description="Helical" evidence="8">
    <location>
        <begin position="145"/>
        <end position="167"/>
    </location>
</feature>
<dbReference type="InterPro" id="IPR020846">
    <property type="entry name" value="MFS_dom"/>
</dbReference>
<dbReference type="PANTHER" id="PTHR23502:SF132">
    <property type="entry name" value="POLYAMINE TRANSPORTER 2-RELATED"/>
    <property type="match status" value="1"/>
</dbReference>
<feature type="transmembrane region" description="Helical" evidence="8">
    <location>
        <begin position="224"/>
        <end position="245"/>
    </location>
</feature>
<organism evidence="10 11">
    <name type="scientific">Acidipropionibacterium virtanenii</name>
    <dbReference type="NCBI Taxonomy" id="2057246"/>
    <lineage>
        <taxon>Bacteria</taxon>
        <taxon>Bacillati</taxon>
        <taxon>Actinomycetota</taxon>
        <taxon>Actinomycetes</taxon>
        <taxon>Propionibacteriales</taxon>
        <taxon>Propionibacteriaceae</taxon>
        <taxon>Acidipropionibacterium</taxon>
    </lineage>
</organism>
<dbReference type="SUPFAM" id="SSF103473">
    <property type="entry name" value="MFS general substrate transporter"/>
    <property type="match status" value="1"/>
</dbReference>
<feature type="transmembrane region" description="Helical" evidence="8">
    <location>
        <begin position="55"/>
        <end position="75"/>
    </location>
</feature>
<feature type="domain" description="Major facilitator superfamily (MFS) profile" evidence="9">
    <location>
        <begin position="21"/>
        <end position="403"/>
    </location>
</feature>
<feature type="transmembrane region" description="Helical" evidence="8">
    <location>
        <begin position="87"/>
        <end position="106"/>
    </location>
</feature>
<keyword evidence="7 8" id="KW-0472">Membrane</keyword>
<evidence type="ECO:0000256" key="7">
    <source>
        <dbReference type="ARBA" id="ARBA00023136"/>
    </source>
</evidence>
<reference evidence="10 11" key="1">
    <citation type="submission" date="2017-12" db="EMBL/GenBank/DDBJ databases">
        <title>The whole genome sequence of the Acidipropionibacterium virtanenii sp. nov. type strain JS278.</title>
        <authorList>
            <person name="Laine P."/>
            <person name="Deptula P."/>
            <person name="Varmanen P."/>
            <person name="Auvinen P."/>
        </authorList>
    </citation>
    <scope>NUCLEOTIDE SEQUENCE [LARGE SCALE GENOMIC DNA]</scope>
    <source>
        <strain evidence="10 11">JS278</strain>
    </source>
</reference>
<dbReference type="Pfam" id="PF07690">
    <property type="entry name" value="MFS_1"/>
    <property type="match status" value="1"/>
</dbReference>
<dbReference type="GO" id="GO:0042910">
    <property type="term" value="F:xenobiotic transmembrane transporter activity"/>
    <property type="evidence" value="ECO:0007669"/>
    <property type="project" value="InterPro"/>
</dbReference>
<evidence type="ECO:0000313" key="10">
    <source>
        <dbReference type="EMBL" id="AXE40228.1"/>
    </source>
</evidence>
<dbReference type="Proteomes" id="UP000251995">
    <property type="component" value="Chromosome"/>
</dbReference>
<protein>
    <submittedName>
        <fullName evidence="10">Bicyclomycin resistance protein</fullName>
    </submittedName>
</protein>
<accession>A0A344UY80</accession>
<feature type="transmembrane region" description="Helical" evidence="8">
    <location>
        <begin position="260"/>
        <end position="278"/>
    </location>
</feature>
<dbReference type="InterPro" id="IPR011701">
    <property type="entry name" value="MFS"/>
</dbReference>
<dbReference type="OrthoDB" id="9814303at2"/>
<evidence type="ECO:0000256" key="4">
    <source>
        <dbReference type="ARBA" id="ARBA00022475"/>
    </source>
</evidence>
<keyword evidence="11" id="KW-1185">Reference proteome</keyword>
<keyword evidence="5 8" id="KW-0812">Transmembrane</keyword>
<feature type="transmembrane region" description="Helical" evidence="8">
    <location>
        <begin position="314"/>
        <end position="337"/>
    </location>
</feature>
<keyword evidence="4" id="KW-1003">Cell membrane</keyword>
<keyword evidence="6 8" id="KW-1133">Transmembrane helix</keyword>
<comment type="similarity">
    <text evidence="2">Belongs to the major facilitator superfamily. Bcr/CmlA family.</text>
</comment>
<feature type="transmembrane region" description="Helical" evidence="8">
    <location>
        <begin position="173"/>
        <end position="195"/>
    </location>
</feature>
<dbReference type="RefSeq" id="WP_114045967.1">
    <property type="nucleotide sequence ID" value="NZ_CP025198.1"/>
</dbReference>
<feature type="transmembrane region" description="Helical" evidence="8">
    <location>
        <begin position="349"/>
        <end position="372"/>
    </location>
</feature>
<evidence type="ECO:0000256" key="3">
    <source>
        <dbReference type="ARBA" id="ARBA00022448"/>
    </source>
</evidence>
<evidence type="ECO:0000259" key="9">
    <source>
        <dbReference type="PROSITE" id="PS50850"/>
    </source>
</evidence>
<feature type="transmembrane region" description="Helical" evidence="8">
    <location>
        <begin position="12"/>
        <end position="35"/>
    </location>
</feature>
<dbReference type="GO" id="GO:0005886">
    <property type="term" value="C:plasma membrane"/>
    <property type="evidence" value="ECO:0007669"/>
    <property type="project" value="UniProtKB-SubCell"/>
</dbReference>
<feature type="transmembrane region" description="Helical" evidence="8">
    <location>
        <begin position="378"/>
        <end position="399"/>
    </location>
</feature>
<evidence type="ECO:0000256" key="1">
    <source>
        <dbReference type="ARBA" id="ARBA00004651"/>
    </source>
</evidence>
<dbReference type="PROSITE" id="PS50850">
    <property type="entry name" value="MFS"/>
    <property type="match status" value="1"/>
</dbReference>
<dbReference type="PROSITE" id="PS00216">
    <property type="entry name" value="SUGAR_TRANSPORT_1"/>
    <property type="match status" value="1"/>
</dbReference>
<dbReference type="InterPro" id="IPR004812">
    <property type="entry name" value="Efflux_drug-R_Bcr/CmlA"/>
</dbReference>
<evidence type="ECO:0000313" key="11">
    <source>
        <dbReference type="Proteomes" id="UP000251995"/>
    </source>
</evidence>
<dbReference type="KEGG" id="acij:JS278_03094"/>
<dbReference type="AlphaFoldDB" id="A0A344UY80"/>
<dbReference type="InterPro" id="IPR005829">
    <property type="entry name" value="Sugar_transporter_CS"/>
</dbReference>
<evidence type="ECO:0000256" key="2">
    <source>
        <dbReference type="ARBA" id="ARBA00006236"/>
    </source>
</evidence>
<dbReference type="EMBL" id="CP025198">
    <property type="protein sequence ID" value="AXE40228.1"/>
    <property type="molecule type" value="Genomic_DNA"/>
</dbReference>
<feature type="transmembrane region" description="Helical" evidence="8">
    <location>
        <begin position="112"/>
        <end position="133"/>
    </location>
</feature>
<evidence type="ECO:0000256" key="5">
    <source>
        <dbReference type="ARBA" id="ARBA00022692"/>
    </source>
</evidence>
<dbReference type="GO" id="GO:1990961">
    <property type="term" value="P:xenobiotic detoxification by transmembrane export across the plasma membrane"/>
    <property type="evidence" value="ECO:0007669"/>
    <property type="project" value="InterPro"/>
</dbReference>
<dbReference type="Gene3D" id="1.20.1720.10">
    <property type="entry name" value="Multidrug resistance protein D"/>
    <property type="match status" value="1"/>
</dbReference>
<dbReference type="InterPro" id="IPR036259">
    <property type="entry name" value="MFS_trans_sf"/>
</dbReference>